<dbReference type="Proteomes" id="UP001243989">
    <property type="component" value="Unassembled WGS sequence"/>
</dbReference>
<evidence type="ECO:0000256" key="1">
    <source>
        <dbReference type="SAM" id="MobiDB-lite"/>
    </source>
</evidence>
<dbReference type="EMBL" id="JAHMHQ010000004">
    <property type="protein sequence ID" value="KAK1640132.1"/>
    <property type="molecule type" value="Genomic_DNA"/>
</dbReference>
<sequence>MFFIFFYGVPILLFSICCSMSGRVRVPLLRQFSTGRLFLLLSVPRPPIQSRFFLNFVLLSPALWNNPLLILSRTLDGTPTSSSLSTAKTHHRVFPPPTASSLRPL</sequence>
<proteinExistence type="predicted"/>
<evidence type="ECO:0000313" key="3">
    <source>
        <dbReference type="Proteomes" id="UP001243989"/>
    </source>
</evidence>
<name>A0AAJ0EH75_9PEZI</name>
<keyword evidence="3" id="KW-1185">Reference proteome</keyword>
<accession>A0AAJ0EH75</accession>
<feature type="region of interest" description="Disordered" evidence="1">
    <location>
        <begin position="78"/>
        <end position="105"/>
    </location>
</feature>
<dbReference type="GeneID" id="85466852"/>
<protein>
    <submittedName>
        <fullName evidence="2">Uncharacterized protein</fullName>
    </submittedName>
</protein>
<dbReference type="AlphaFoldDB" id="A0AAJ0EH75"/>
<dbReference type="RefSeq" id="XP_060448739.1">
    <property type="nucleotide sequence ID" value="XM_060581990.1"/>
</dbReference>
<gene>
    <name evidence="2" type="ORF">BDP81DRAFT_158785</name>
</gene>
<comment type="caution">
    <text evidence="2">The sequence shown here is derived from an EMBL/GenBank/DDBJ whole genome shotgun (WGS) entry which is preliminary data.</text>
</comment>
<organism evidence="2 3">
    <name type="scientific">Colletotrichum phormii</name>
    <dbReference type="NCBI Taxonomy" id="359342"/>
    <lineage>
        <taxon>Eukaryota</taxon>
        <taxon>Fungi</taxon>
        <taxon>Dikarya</taxon>
        <taxon>Ascomycota</taxon>
        <taxon>Pezizomycotina</taxon>
        <taxon>Sordariomycetes</taxon>
        <taxon>Hypocreomycetidae</taxon>
        <taxon>Glomerellales</taxon>
        <taxon>Glomerellaceae</taxon>
        <taxon>Colletotrichum</taxon>
        <taxon>Colletotrichum acutatum species complex</taxon>
    </lineage>
</organism>
<reference evidence="2" key="1">
    <citation type="submission" date="2021-06" db="EMBL/GenBank/DDBJ databases">
        <title>Comparative genomics, transcriptomics and evolutionary studies reveal genomic signatures of adaptation to plant cell wall in hemibiotrophic fungi.</title>
        <authorList>
            <consortium name="DOE Joint Genome Institute"/>
            <person name="Baroncelli R."/>
            <person name="Diaz J.F."/>
            <person name="Benocci T."/>
            <person name="Peng M."/>
            <person name="Battaglia E."/>
            <person name="Haridas S."/>
            <person name="Andreopoulos W."/>
            <person name="Labutti K."/>
            <person name="Pangilinan J."/>
            <person name="Floch G.L."/>
            <person name="Makela M.R."/>
            <person name="Henrissat B."/>
            <person name="Grigoriev I.V."/>
            <person name="Crouch J.A."/>
            <person name="De Vries R.P."/>
            <person name="Sukno S.A."/>
            <person name="Thon M.R."/>
        </authorList>
    </citation>
    <scope>NUCLEOTIDE SEQUENCE</scope>
    <source>
        <strain evidence="2">CBS 102054</strain>
    </source>
</reference>
<evidence type="ECO:0000313" key="2">
    <source>
        <dbReference type="EMBL" id="KAK1640132.1"/>
    </source>
</evidence>
<feature type="compositionally biased region" description="Polar residues" evidence="1">
    <location>
        <begin position="78"/>
        <end position="87"/>
    </location>
</feature>